<evidence type="ECO:0000313" key="2">
    <source>
        <dbReference type="EMBL" id="GFS33903.1"/>
    </source>
</evidence>
<dbReference type="AlphaFoldDB" id="A0A8X6I7X2"/>
<proteinExistence type="predicted"/>
<sequence>MQLYSKFYREVNECADLGKERKSDQCEKFFQGPLKYGDRFKSLFRPLKLTLKYNTQCVKCQSDSYFTTSTIPDTVEAQSRIKEIMTKSIVSVNEDQLKVVGLNTELNALAKCSTDKTKVTSKNKLYLKCLMPVSFLNEQKNKLYLADDQFVFHNDKCDLSFHQQTINGYDDELSFSLGRFPREGNDLMLPLQKPTTEEHNDELPLILDKITRDENDYKLASILSNSSVDKKDNLAFILERYSTNAVDCRKNLNKLTTDVNSCRLSLLSDKSVTERIVQNLPLNKHTTNNDSQLTMNNVKRGNDSEQSLTLHGNNSDPTLDRSNSNTTDCRDSLNKSILKENHDRFLILDKLPTDGNTQKLSFVLNRLDTTNETECQLSGKSAIDEDGCPMCLDKSSTDGYDCHSYLEKPTSDEDSCLLSLDKPTSDEDSCLLSLDKPITGEDDFQLLLKKPTTHKDECLSSLEKPTNMEDDCQLCLIHPTNEVACQLCSNKSIFEEDNYHSSLDKCINDEDDCQSSFEKHITDKDDYHSSLDKPTTDTEDCPSSLQKPIFDTVDCHSSLGKSITEKDVCKSFQDKSICDMDYCKSPLNQYNSDEYKCQFSLKKDNENCRLGLNLNTSTMYENSHKLTSDESGADKVDSSLPFTQKRIIALKGKYVNLDYE</sequence>
<feature type="region of interest" description="Disordered" evidence="1">
    <location>
        <begin position="282"/>
        <end position="327"/>
    </location>
</feature>
<evidence type="ECO:0000256" key="1">
    <source>
        <dbReference type="SAM" id="MobiDB-lite"/>
    </source>
</evidence>
<dbReference type="EMBL" id="BMAV01024543">
    <property type="protein sequence ID" value="GFS33903.1"/>
    <property type="molecule type" value="Genomic_DNA"/>
</dbReference>
<reference evidence="2" key="1">
    <citation type="submission" date="2020-08" db="EMBL/GenBank/DDBJ databases">
        <title>Multicomponent nature underlies the extraordinary mechanical properties of spider dragline silk.</title>
        <authorList>
            <person name="Kono N."/>
            <person name="Nakamura H."/>
            <person name="Mori M."/>
            <person name="Yoshida Y."/>
            <person name="Ohtoshi R."/>
            <person name="Malay A.D."/>
            <person name="Moran D.A.P."/>
            <person name="Tomita M."/>
            <person name="Numata K."/>
            <person name="Arakawa K."/>
        </authorList>
    </citation>
    <scope>NUCLEOTIDE SEQUENCE</scope>
</reference>
<organism evidence="2 3">
    <name type="scientific">Trichonephila inaurata madagascariensis</name>
    <dbReference type="NCBI Taxonomy" id="2747483"/>
    <lineage>
        <taxon>Eukaryota</taxon>
        <taxon>Metazoa</taxon>
        <taxon>Ecdysozoa</taxon>
        <taxon>Arthropoda</taxon>
        <taxon>Chelicerata</taxon>
        <taxon>Arachnida</taxon>
        <taxon>Araneae</taxon>
        <taxon>Araneomorphae</taxon>
        <taxon>Entelegynae</taxon>
        <taxon>Araneoidea</taxon>
        <taxon>Nephilidae</taxon>
        <taxon>Trichonephila</taxon>
        <taxon>Trichonephila inaurata</taxon>
    </lineage>
</organism>
<protein>
    <submittedName>
        <fullName evidence="2">Uncharacterized protein</fullName>
    </submittedName>
</protein>
<accession>A0A8X6I7X2</accession>
<name>A0A8X6I7X2_9ARAC</name>
<comment type="caution">
    <text evidence="2">The sequence shown here is derived from an EMBL/GenBank/DDBJ whole genome shotgun (WGS) entry which is preliminary data.</text>
</comment>
<evidence type="ECO:0000313" key="3">
    <source>
        <dbReference type="Proteomes" id="UP000886998"/>
    </source>
</evidence>
<keyword evidence="3" id="KW-1185">Reference proteome</keyword>
<dbReference type="OrthoDB" id="10456073at2759"/>
<dbReference type="Proteomes" id="UP000886998">
    <property type="component" value="Unassembled WGS sequence"/>
</dbReference>
<gene>
    <name evidence="2" type="ORF">TNIN_28951</name>
</gene>